<dbReference type="Gene3D" id="3.10.450.50">
    <property type="match status" value="1"/>
</dbReference>
<accession>A0ABQ3ET59</accession>
<organism evidence="2 3">
    <name type="scientific">Pseudovibrio japonicus</name>
    <dbReference type="NCBI Taxonomy" id="366534"/>
    <lineage>
        <taxon>Bacteria</taxon>
        <taxon>Pseudomonadati</taxon>
        <taxon>Pseudomonadota</taxon>
        <taxon>Alphaproteobacteria</taxon>
        <taxon>Hyphomicrobiales</taxon>
        <taxon>Stappiaceae</taxon>
        <taxon>Pseudovibrio</taxon>
    </lineage>
</organism>
<comment type="caution">
    <text evidence="2">The sequence shown here is derived from an EMBL/GenBank/DDBJ whole genome shotgun (WGS) entry which is preliminary data.</text>
</comment>
<reference evidence="3" key="1">
    <citation type="journal article" date="2019" name="Int. J. Syst. Evol. Microbiol.">
        <title>The Global Catalogue of Microorganisms (GCM) 10K type strain sequencing project: providing services to taxonomists for standard genome sequencing and annotation.</title>
        <authorList>
            <consortium name="The Broad Institute Genomics Platform"/>
            <consortium name="The Broad Institute Genome Sequencing Center for Infectious Disease"/>
            <person name="Wu L."/>
            <person name="Ma J."/>
        </authorList>
    </citation>
    <scope>NUCLEOTIDE SEQUENCE [LARGE SCALE GENOMIC DNA]</scope>
    <source>
        <strain evidence="3">KCTC 12861</strain>
    </source>
</reference>
<evidence type="ECO:0000259" key="1">
    <source>
        <dbReference type="Pfam" id="PF14534"/>
    </source>
</evidence>
<evidence type="ECO:0000313" key="2">
    <source>
        <dbReference type="EMBL" id="GHB49276.1"/>
    </source>
</evidence>
<dbReference type="Proteomes" id="UP000637980">
    <property type="component" value="Unassembled WGS sequence"/>
</dbReference>
<keyword evidence="3" id="KW-1185">Reference proteome</keyword>
<name>A0ABQ3ET59_9HYPH</name>
<dbReference type="EMBL" id="BMXE01000012">
    <property type="protein sequence ID" value="GHB49276.1"/>
    <property type="molecule type" value="Genomic_DNA"/>
</dbReference>
<gene>
    <name evidence="2" type="ORF">GCM10007094_43130</name>
</gene>
<dbReference type="Pfam" id="PF14534">
    <property type="entry name" value="DUF4440"/>
    <property type="match status" value="1"/>
</dbReference>
<feature type="domain" description="DUF4440" evidence="1">
    <location>
        <begin position="8"/>
        <end position="104"/>
    </location>
</feature>
<dbReference type="SUPFAM" id="SSF54427">
    <property type="entry name" value="NTF2-like"/>
    <property type="match status" value="1"/>
</dbReference>
<dbReference type="InterPro" id="IPR027843">
    <property type="entry name" value="DUF4440"/>
</dbReference>
<protein>
    <recommendedName>
        <fullName evidence="1">DUF4440 domain-containing protein</fullName>
    </recommendedName>
</protein>
<sequence length="114" mass="13497">MSLLTTLENLENQLWEHFVWGNRQQLELLLHDEFVEIGGSGHFTDRARVMAELAPKPVGYPRRTIKGYHCRRLSDVLIQVFYEVVEDDTRRTSIWRLADDRWQLIYHQGTQKAS</sequence>
<evidence type="ECO:0000313" key="3">
    <source>
        <dbReference type="Proteomes" id="UP000637980"/>
    </source>
</evidence>
<dbReference type="RefSeq" id="WP_189438880.1">
    <property type="nucleotide sequence ID" value="NZ_BMXE01000012.1"/>
</dbReference>
<proteinExistence type="predicted"/>
<dbReference type="InterPro" id="IPR032710">
    <property type="entry name" value="NTF2-like_dom_sf"/>
</dbReference>